<dbReference type="Pfam" id="PF12706">
    <property type="entry name" value="Lactamase_B_2"/>
    <property type="match status" value="1"/>
</dbReference>
<dbReference type="InParanoid" id="D6RNP2"/>
<dbReference type="PANTHER" id="PTHR12553">
    <property type="entry name" value="ZINC PHOSPHODIESTERASE ELAC PROTEIN 2"/>
    <property type="match status" value="1"/>
</dbReference>
<dbReference type="EC" id="3.1.26.11" evidence="4"/>
<evidence type="ECO:0000256" key="1">
    <source>
        <dbReference type="ARBA" id="ARBA00000402"/>
    </source>
</evidence>
<dbReference type="CDD" id="cd07718">
    <property type="entry name" value="RNaseZ_ELAC1_ELAC2-C-term-like_MBL-fold"/>
    <property type="match status" value="1"/>
</dbReference>
<dbReference type="STRING" id="240176.D6RNP2"/>
<keyword evidence="5" id="KW-0819">tRNA processing</keyword>
<dbReference type="AlphaFoldDB" id="D6RNP2"/>
<dbReference type="OMA" id="INYICQL"/>
<feature type="compositionally biased region" description="Low complexity" evidence="11">
    <location>
        <begin position="267"/>
        <end position="278"/>
    </location>
</feature>
<evidence type="ECO:0000256" key="4">
    <source>
        <dbReference type="ARBA" id="ARBA00012477"/>
    </source>
</evidence>
<evidence type="ECO:0000313" key="14">
    <source>
        <dbReference type="EMBL" id="EFI27341.1"/>
    </source>
</evidence>
<dbReference type="GO" id="GO:0046872">
    <property type="term" value="F:metal ion binding"/>
    <property type="evidence" value="ECO:0007669"/>
    <property type="project" value="UniProtKB-KW"/>
</dbReference>
<proteinExistence type="inferred from homology"/>
<dbReference type="Pfam" id="PF13691">
    <property type="entry name" value="Lactamase_B_4"/>
    <property type="match status" value="1"/>
</dbReference>
<evidence type="ECO:0000256" key="7">
    <source>
        <dbReference type="ARBA" id="ARBA00022723"/>
    </source>
</evidence>
<comment type="cofactor">
    <cofactor evidence="2">
        <name>Zn(2+)</name>
        <dbReference type="ChEBI" id="CHEBI:29105"/>
    </cofactor>
</comment>
<name>D6RNP2_COPC7</name>
<dbReference type="FunCoup" id="D6RNP2">
    <property type="interactions" value="580"/>
</dbReference>
<evidence type="ECO:0000256" key="2">
    <source>
        <dbReference type="ARBA" id="ARBA00001947"/>
    </source>
</evidence>
<protein>
    <recommendedName>
        <fullName evidence="4">ribonuclease Z</fullName>
        <ecNumber evidence="4">3.1.26.11</ecNumber>
    </recommendedName>
</protein>
<feature type="domain" description="tRNase Z endonuclease" evidence="13">
    <location>
        <begin position="19"/>
        <end position="69"/>
    </location>
</feature>
<dbReference type="HOGENOM" id="CLU_006220_3_1_1"/>
<sequence>MKKQAAASSTVMNWSASIQTTLSADSEPSLMIAFDNAKYMFNAGENTVRSFAHSDSNRKKLKALFLTQLGPHRSGGVAGLLMTLADASAVNEMKIAGPTGLTHFLASMRFYTFRDNLAVSPLEIAPPPEHPKDPEPVFQDENITVYALPLTPDDVSSPSAQSEDSSLKRKRETSPDQPRKRSTTSVEDEASHLSAEQRSLTELMADSSFKPQSLTGENAAEYRRLLVQTMFPADVAKVQQSEKKGQGEAMKVQGHGKTKKQRKAEEAAATAASAISAKDAIKRRSPSPAPFPVDKDAQKFDDYRRTPRHLPKGYHTQLPSLPPNFQRTPIGYVIIGPRIRGRFDVARATALGVPRGPLRGLLTKGETVTFQVEETFTNVQGQQETRMKDVTVKPEQCVGESEAPSAVVVLDVPEKRYLGSLEKWFAEGVIGRVRSRKEEDEKEYSVKAVFHMLGEGVLEDPRYIEFMNGFRDGVDHLVTSKEHCPNRVTFTSATFNQLRLNKLDNEMFPIQKFNLEPSKSLSSIPNLPKNTQLMRPNVRIGVRPYAPPKLDPQTEGKDLFHPLVEGKKLGEGESIEVQLPEETVEKFEQAREAVKKIAEGAAKPVERPGDDVVVVPLGTGSAVPGRYRTVSSTLIQIPNWGNILLDAGEGTYYQLARHFGEEGVKEVLRDLKCLYLDPPPENPLYLVSIRIVQLYLQEVQQLYDLGIRPSINTIEGAGNAVIPIQSEALHYARPGEYASGYWAVNGTEPWLDPKRSVTLARSMCEALGLRSFSTVDMRHGTRCYGLVVKHRDGWSIAFSGDTEPTDSIVHAGRNATLLIHEATMSDDQVELARQKKHSTFGQAIGIGRRMNARTILLTHFSARHPKIPMSVMDISSDPTTPTTTRQGFHKTEPTIALAFDQSCLRIGDMWKMKHYLPALEQNEKDTVAIDGEDEGVEGAMDLDPSA</sequence>
<evidence type="ECO:0000256" key="10">
    <source>
        <dbReference type="ARBA" id="ARBA00022833"/>
    </source>
</evidence>
<dbReference type="KEGG" id="cci:CC1G_14814"/>
<dbReference type="OrthoDB" id="527344at2759"/>
<feature type="compositionally biased region" description="Polar residues" evidence="11">
    <location>
        <begin position="154"/>
        <end position="164"/>
    </location>
</feature>
<evidence type="ECO:0000256" key="3">
    <source>
        <dbReference type="ARBA" id="ARBA00007823"/>
    </source>
</evidence>
<dbReference type="InterPro" id="IPR036866">
    <property type="entry name" value="RibonucZ/Hydroxyglut_hydro"/>
</dbReference>
<reference evidence="14 15" key="1">
    <citation type="journal article" date="2010" name="Proc. Natl. Acad. Sci. U.S.A.">
        <title>Insights into evolution of multicellular fungi from the assembled chromosomes of the mushroom Coprinopsis cinerea (Coprinus cinereus).</title>
        <authorList>
            <person name="Stajich J.E."/>
            <person name="Wilke S.K."/>
            <person name="Ahren D."/>
            <person name="Au C.H."/>
            <person name="Birren B.W."/>
            <person name="Borodovsky M."/>
            <person name="Burns C."/>
            <person name="Canback B."/>
            <person name="Casselton L.A."/>
            <person name="Cheng C.K."/>
            <person name="Deng J."/>
            <person name="Dietrich F.S."/>
            <person name="Fargo D.C."/>
            <person name="Farman M.L."/>
            <person name="Gathman A.C."/>
            <person name="Goldberg J."/>
            <person name="Guigo R."/>
            <person name="Hoegger P.J."/>
            <person name="Hooker J.B."/>
            <person name="Huggins A."/>
            <person name="James T.Y."/>
            <person name="Kamada T."/>
            <person name="Kilaru S."/>
            <person name="Kodira C."/>
            <person name="Kues U."/>
            <person name="Kupfer D."/>
            <person name="Kwan H.S."/>
            <person name="Lomsadze A."/>
            <person name="Li W."/>
            <person name="Lilly W.W."/>
            <person name="Ma L.J."/>
            <person name="Mackey A.J."/>
            <person name="Manning G."/>
            <person name="Martin F."/>
            <person name="Muraguchi H."/>
            <person name="Natvig D.O."/>
            <person name="Palmerini H."/>
            <person name="Ramesh M.A."/>
            <person name="Rehmeyer C.J."/>
            <person name="Roe B.A."/>
            <person name="Shenoy N."/>
            <person name="Stanke M."/>
            <person name="Ter-Hovhannisyan V."/>
            <person name="Tunlid A."/>
            <person name="Velagapudi R."/>
            <person name="Vision T.J."/>
            <person name="Zeng Q."/>
            <person name="Zolan M.E."/>
            <person name="Pukkila P.J."/>
        </authorList>
    </citation>
    <scope>NUCLEOTIDE SEQUENCE [LARGE SCALE GENOMIC DNA]</scope>
    <source>
        <strain evidence="15">Okayama-7 / 130 / ATCC MYA-4618 / FGSC 9003</strain>
    </source>
</reference>
<dbReference type="SUPFAM" id="SSF56281">
    <property type="entry name" value="Metallo-hydrolase/oxidoreductase"/>
    <property type="match status" value="2"/>
</dbReference>
<gene>
    <name evidence="14" type="ORF">CC1G_14814</name>
</gene>
<comment type="caution">
    <text evidence="14">The sequence shown here is derived from an EMBL/GenBank/DDBJ whole genome shotgun (WGS) entry which is preliminary data.</text>
</comment>
<comment type="catalytic activity">
    <reaction evidence="1">
        <text>Endonucleolytic cleavage of RNA, removing extra 3' nucleotides from tRNA precursor, generating 3' termini of tRNAs. A 3'-hydroxy group is left at the tRNA terminus and a 5'-phosphoryl group is left at the trailer molecule.</text>
        <dbReference type="EC" id="3.1.26.11"/>
    </reaction>
</comment>
<feature type="region of interest" description="Disordered" evidence="11">
    <location>
        <begin position="150"/>
        <end position="195"/>
    </location>
</feature>
<dbReference type="GO" id="GO:0005739">
    <property type="term" value="C:mitochondrion"/>
    <property type="evidence" value="ECO:0007669"/>
    <property type="project" value="TreeGrafter"/>
</dbReference>
<evidence type="ECO:0000256" key="8">
    <source>
        <dbReference type="ARBA" id="ARBA00022759"/>
    </source>
</evidence>
<dbReference type="EMBL" id="AACS02000007">
    <property type="protein sequence ID" value="EFI27341.1"/>
    <property type="molecule type" value="Genomic_DNA"/>
</dbReference>
<evidence type="ECO:0000256" key="11">
    <source>
        <dbReference type="SAM" id="MobiDB-lite"/>
    </source>
</evidence>
<feature type="domain" description="Metallo-beta-lactamase" evidence="12">
    <location>
        <begin position="752"/>
        <end position="860"/>
    </location>
</feature>
<keyword evidence="10" id="KW-0862">Zinc</keyword>
<dbReference type="InterPro" id="IPR027794">
    <property type="entry name" value="tRNase_Z_dom"/>
</dbReference>
<dbReference type="InterPro" id="IPR047151">
    <property type="entry name" value="RNZ2-like"/>
</dbReference>
<feature type="region of interest" description="Disordered" evidence="11">
    <location>
        <begin position="241"/>
        <end position="296"/>
    </location>
</feature>
<evidence type="ECO:0000259" key="12">
    <source>
        <dbReference type="Pfam" id="PF12706"/>
    </source>
</evidence>
<evidence type="ECO:0000256" key="5">
    <source>
        <dbReference type="ARBA" id="ARBA00022694"/>
    </source>
</evidence>
<dbReference type="Gene3D" id="3.60.15.10">
    <property type="entry name" value="Ribonuclease Z/Hydroxyacylglutathione hydrolase-like"/>
    <property type="match status" value="2"/>
</dbReference>
<evidence type="ECO:0000259" key="13">
    <source>
        <dbReference type="Pfam" id="PF13691"/>
    </source>
</evidence>
<dbReference type="eggNOG" id="KOG2121">
    <property type="taxonomic scope" value="Eukaryota"/>
</dbReference>
<keyword evidence="8" id="KW-0255">Endonuclease</keyword>
<dbReference type="PANTHER" id="PTHR12553:SF49">
    <property type="entry name" value="ZINC PHOSPHODIESTERASE ELAC PROTEIN 2"/>
    <property type="match status" value="1"/>
</dbReference>
<organism evidence="14 15">
    <name type="scientific">Coprinopsis cinerea (strain Okayama-7 / 130 / ATCC MYA-4618 / FGSC 9003)</name>
    <name type="common">Inky cap fungus</name>
    <name type="synonym">Hormographiella aspergillata</name>
    <dbReference type="NCBI Taxonomy" id="240176"/>
    <lineage>
        <taxon>Eukaryota</taxon>
        <taxon>Fungi</taxon>
        <taxon>Dikarya</taxon>
        <taxon>Basidiomycota</taxon>
        <taxon>Agaricomycotina</taxon>
        <taxon>Agaricomycetes</taxon>
        <taxon>Agaricomycetidae</taxon>
        <taxon>Agaricales</taxon>
        <taxon>Agaricineae</taxon>
        <taxon>Psathyrellaceae</taxon>
        <taxon>Coprinopsis</taxon>
    </lineage>
</organism>
<dbReference type="Proteomes" id="UP000001861">
    <property type="component" value="Unassembled WGS sequence"/>
</dbReference>
<accession>D6RNP2</accession>
<keyword evidence="7" id="KW-0479">Metal-binding</keyword>
<dbReference type="VEuPathDB" id="FungiDB:CC1G_14814"/>
<evidence type="ECO:0000256" key="9">
    <source>
        <dbReference type="ARBA" id="ARBA00022801"/>
    </source>
</evidence>
<dbReference type="GO" id="GO:1990180">
    <property type="term" value="P:mitochondrial tRNA 3'-end processing"/>
    <property type="evidence" value="ECO:0007669"/>
    <property type="project" value="TreeGrafter"/>
</dbReference>
<evidence type="ECO:0000313" key="15">
    <source>
        <dbReference type="Proteomes" id="UP000001861"/>
    </source>
</evidence>
<dbReference type="RefSeq" id="XP_002910835.1">
    <property type="nucleotide sequence ID" value="XM_002910789.1"/>
</dbReference>
<dbReference type="InterPro" id="IPR001279">
    <property type="entry name" value="Metallo-B-lactamas"/>
</dbReference>
<evidence type="ECO:0000256" key="6">
    <source>
        <dbReference type="ARBA" id="ARBA00022722"/>
    </source>
</evidence>
<keyword evidence="6" id="KW-0540">Nuclease</keyword>
<keyword evidence="9" id="KW-0378">Hydrolase</keyword>
<dbReference type="GeneID" id="9380289"/>
<dbReference type="GO" id="GO:0042781">
    <property type="term" value="F:3'-tRNA processing endoribonuclease activity"/>
    <property type="evidence" value="ECO:0007669"/>
    <property type="project" value="UniProtKB-EC"/>
</dbReference>
<keyword evidence="15" id="KW-1185">Reference proteome</keyword>
<comment type="similarity">
    <text evidence="3">Belongs to the RNase Z family.</text>
</comment>